<protein>
    <submittedName>
        <fullName evidence="2">Uncharacterized protein</fullName>
    </submittedName>
</protein>
<keyword evidence="1" id="KW-1133">Transmembrane helix</keyword>
<reference evidence="2" key="1">
    <citation type="submission" date="2019-12" db="EMBL/GenBank/DDBJ databases">
        <title>Genome sequencing and annotation of Brassica cretica.</title>
        <authorList>
            <person name="Studholme D.J."/>
            <person name="Sarris P.F."/>
        </authorList>
    </citation>
    <scope>NUCLEOTIDE SEQUENCE</scope>
    <source>
        <strain evidence="2">PFS-102/07</strain>
        <tissue evidence="2">Leaf</tissue>
    </source>
</reference>
<evidence type="ECO:0000256" key="1">
    <source>
        <dbReference type="SAM" id="Phobius"/>
    </source>
</evidence>
<proteinExistence type="predicted"/>
<name>A0A8S9KBG3_BRACR</name>
<evidence type="ECO:0000313" key="2">
    <source>
        <dbReference type="EMBL" id="KAF2590726.1"/>
    </source>
</evidence>
<keyword evidence="1" id="KW-0472">Membrane</keyword>
<gene>
    <name evidence="2" type="ORF">F2Q70_00040162</name>
</gene>
<organism evidence="2">
    <name type="scientific">Brassica cretica</name>
    <name type="common">Mustard</name>
    <dbReference type="NCBI Taxonomy" id="69181"/>
    <lineage>
        <taxon>Eukaryota</taxon>
        <taxon>Viridiplantae</taxon>
        <taxon>Streptophyta</taxon>
        <taxon>Embryophyta</taxon>
        <taxon>Tracheophyta</taxon>
        <taxon>Spermatophyta</taxon>
        <taxon>Magnoliopsida</taxon>
        <taxon>eudicotyledons</taxon>
        <taxon>Gunneridae</taxon>
        <taxon>Pentapetalae</taxon>
        <taxon>rosids</taxon>
        <taxon>malvids</taxon>
        <taxon>Brassicales</taxon>
        <taxon>Brassicaceae</taxon>
        <taxon>Brassiceae</taxon>
        <taxon>Brassica</taxon>
    </lineage>
</organism>
<comment type="caution">
    <text evidence="2">The sequence shown here is derived from an EMBL/GenBank/DDBJ whole genome shotgun (WGS) entry which is preliminary data.</text>
</comment>
<dbReference type="EMBL" id="QGKY02000190">
    <property type="protein sequence ID" value="KAF2590726.1"/>
    <property type="molecule type" value="Genomic_DNA"/>
</dbReference>
<sequence>MEGTASWDVIEWSKVDVNRLKPNDILFSVFVGGSASFLVKFFFKPGLLAGI</sequence>
<dbReference type="AlphaFoldDB" id="A0A8S9KBG3"/>
<feature type="transmembrane region" description="Helical" evidence="1">
    <location>
        <begin position="25"/>
        <end position="43"/>
    </location>
</feature>
<accession>A0A8S9KBG3</accession>
<keyword evidence="1" id="KW-0812">Transmembrane</keyword>